<dbReference type="EMBL" id="BLVP01000002">
    <property type="protein sequence ID" value="GFM36077.1"/>
    <property type="molecule type" value="Genomic_DNA"/>
</dbReference>
<keyword evidence="4" id="KW-1185">Reference proteome</keyword>
<dbReference type="InterPro" id="IPR032466">
    <property type="entry name" value="Metal_Hydrolase"/>
</dbReference>
<dbReference type="Proteomes" id="UP000503820">
    <property type="component" value="Unassembled WGS sequence"/>
</dbReference>
<dbReference type="InterPro" id="IPR050287">
    <property type="entry name" value="MTA/SAH_deaminase"/>
</dbReference>
<evidence type="ECO:0000313" key="3">
    <source>
        <dbReference type="EMBL" id="GFM36077.1"/>
    </source>
</evidence>
<comment type="caution">
    <text evidence="3">The sequence shown here is derived from an EMBL/GenBank/DDBJ whole genome shotgun (WGS) entry which is preliminary data.</text>
</comment>
<evidence type="ECO:0000256" key="1">
    <source>
        <dbReference type="ARBA" id="ARBA00022801"/>
    </source>
</evidence>
<accession>A0A7J0BQS6</accession>
<gene>
    <name evidence="3" type="ORF">DSM19430T_07610</name>
</gene>
<protein>
    <submittedName>
        <fullName evidence="3">Amidohydrolase</fullName>
    </submittedName>
</protein>
<dbReference type="InterPro" id="IPR006680">
    <property type="entry name" value="Amidohydro-rel"/>
</dbReference>
<dbReference type="Gene3D" id="3.20.20.140">
    <property type="entry name" value="Metal-dependent hydrolases"/>
    <property type="match status" value="1"/>
</dbReference>
<evidence type="ECO:0000313" key="4">
    <source>
        <dbReference type="Proteomes" id="UP000503820"/>
    </source>
</evidence>
<keyword evidence="1 3" id="KW-0378">Hydrolase</keyword>
<dbReference type="Pfam" id="PF01979">
    <property type="entry name" value="Amidohydro_1"/>
    <property type="match status" value="1"/>
</dbReference>
<organism evidence="3 4">
    <name type="scientific">Desulfovibrio psychrotolerans</name>
    <dbReference type="NCBI Taxonomy" id="415242"/>
    <lineage>
        <taxon>Bacteria</taxon>
        <taxon>Pseudomonadati</taxon>
        <taxon>Thermodesulfobacteriota</taxon>
        <taxon>Desulfovibrionia</taxon>
        <taxon>Desulfovibrionales</taxon>
        <taxon>Desulfovibrionaceae</taxon>
        <taxon>Desulfovibrio</taxon>
    </lineage>
</organism>
<dbReference type="GO" id="GO:0016787">
    <property type="term" value="F:hydrolase activity"/>
    <property type="evidence" value="ECO:0007669"/>
    <property type="project" value="UniProtKB-KW"/>
</dbReference>
<dbReference type="PANTHER" id="PTHR43794">
    <property type="entry name" value="AMINOHYDROLASE SSNA-RELATED"/>
    <property type="match status" value="1"/>
</dbReference>
<dbReference type="PANTHER" id="PTHR43794:SF11">
    <property type="entry name" value="AMIDOHYDROLASE-RELATED DOMAIN-CONTAINING PROTEIN"/>
    <property type="match status" value="1"/>
</dbReference>
<dbReference type="SUPFAM" id="SSF51556">
    <property type="entry name" value="Metallo-dependent hydrolases"/>
    <property type="match status" value="1"/>
</dbReference>
<sequence>MVAHHGVITDVLPYAEFCAAYPFSPQDLGPATILPGLVNCHTHLELSHLAERATCGKGFEAWIDSLLPLMAPDAVPAADRLHALDQAVASMVRTGTVLAADVSSAAPLHVHEAALRHGLHVEHQMEVFGYAFSPRPDMQNIWPAAASSLPAQVRKRNTALAGHALYSTHPAALVLAKQWCRSHERHFSMHLAEHPGEEQMLLRGTGSLHAMLSRRVLPADFTAPGMRPVSYAAELGLLDECTLAVHCVHCNDADIALLHASGATVCLCPRSNALIGVGCPPVQSFMEAGIPLCIGTDSLASNHNLNLWNEARVLRDEYHIPVPALLRMLTAEGARILGHSHTLGSLEPGKLFRYAVLPNDFS</sequence>
<feature type="domain" description="Amidohydrolase-related" evidence="2">
    <location>
        <begin position="32"/>
        <end position="353"/>
    </location>
</feature>
<reference evidence="3 4" key="1">
    <citation type="submission" date="2020-05" db="EMBL/GenBank/DDBJ databases">
        <title>Draft genome sequence of Desulfovibrio psychrotolerans JS1T.</title>
        <authorList>
            <person name="Ueno A."/>
            <person name="Tamazawa S."/>
            <person name="Tamamura S."/>
            <person name="Murakami T."/>
            <person name="Kiyama T."/>
            <person name="Inomata H."/>
            <person name="Amano Y."/>
            <person name="Miyakawa K."/>
            <person name="Tamaki H."/>
            <person name="Naganuma T."/>
            <person name="Kaneko K."/>
        </authorList>
    </citation>
    <scope>NUCLEOTIDE SEQUENCE [LARGE SCALE GENOMIC DNA]</scope>
    <source>
        <strain evidence="3 4">JS1</strain>
    </source>
</reference>
<evidence type="ECO:0000259" key="2">
    <source>
        <dbReference type="Pfam" id="PF01979"/>
    </source>
</evidence>
<dbReference type="AlphaFoldDB" id="A0A7J0BQS6"/>
<proteinExistence type="predicted"/>
<name>A0A7J0BQS6_9BACT</name>